<dbReference type="Proteomes" id="UP000249340">
    <property type="component" value="Chromosome"/>
</dbReference>
<sequence length="134" mass="13873">MVGVADRRALAAAAADELAQSLPDGLHTRLGEQGAFLSGGQRQRVALARALRAEPPVLVLHEPTSAIDTVTEARIADGIRALRAGRTTVVVTSSPTLLAACDRVVLLDGGAVAAAGPHHRLAAQDSRYQAAVLR</sequence>
<dbReference type="EMBL" id="CP031264">
    <property type="protein sequence ID" value="AXI80339.1"/>
    <property type="molecule type" value="Genomic_DNA"/>
</dbReference>
<dbReference type="GO" id="GO:0016887">
    <property type="term" value="F:ATP hydrolysis activity"/>
    <property type="evidence" value="ECO:0007669"/>
    <property type="project" value="InterPro"/>
</dbReference>
<name>A0A345T2Y4_9ACTN</name>
<keyword evidence="3" id="KW-1185">Reference proteome</keyword>
<reference evidence="3" key="1">
    <citation type="submission" date="2018-07" db="EMBL/GenBank/DDBJ databases">
        <title>Streptacidiphilus bronchialis DSM 106435 chromosome.</title>
        <authorList>
            <person name="Batra D."/>
            <person name="Gulvik C.A."/>
        </authorList>
    </citation>
    <scope>NUCLEOTIDE SEQUENCE [LARGE SCALE GENOMIC DNA]</scope>
    <source>
        <strain evidence="3">DSM 106435</strain>
    </source>
</reference>
<dbReference type="GO" id="GO:0005524">
    <property type="term" value="F:ATP binding"/>
    <property type="evidence" value="ECO:0007669"/>
    <property type="project" value="UniProtKB-KW"/>
</dbReference>
<evidence type="ECO:0000259" key="1">
    <source>
        <dbReference type="Pfam" id="PF00005"/>
    </source>
</evidence>
<dbReference type="OrthoDB" id="4966664at2"/>
<gene>
    <name evidence="2" type="ORF">C7M71_026010</name>
</gene>
<evidence type="ECO:0000313" key="2">
    <source>
        <dbReference type="EMBL" id="AXI80339.1"/>
    </source>
</evidence>
<dbReference type="AlphaFoldDB" id="A0A345T2Y4"/>
<dbReference type="Pfam" id="PF00005">
    <property type="entry name" value="ABC_tran"/>
    <property type="match status" value="1"/>
</dbReference>
<keyword evidence="2" id="KW-0547">Nucleotide-binding</keyword>
<dbReference type="Gene3D" id="3.40.50.300">
    <property type="entry name" value="P-loop containing nucleotide triphosphate hydrolases"/>
    <property type="match status" value="1"/>
</dbReference>
<dbReference type="KEGG" id="stri:C7M71_026010"/>
<dbReference type="InterPro" id="IPR039421">
    <property type="entry name" value="Type_1_exporter"/>
</dbReference>
<keyword evidence="2" id="KW-0067">ATP-binding</keyword>
<accession>A0A345T2Y4</accession>
<dbReference type="PANTHER" id="PTHR43394:SF1">
    <property type="entry name" value="ATP-BINDING CASSETTE SUB-FAMILY B MEMBER 10, MITOCHONDRIAL"/>
    <property type="match status" value="1"/>
</dbReference>
<protein>
    <submittedName>
        <fullName evidence="2">ATP-binding cassette domain-containing protein</fullName>
    </submittedName>
</protein>
<dbReference type="PANTHER" id="PTHR43394">
    <property type="entry name" value="ATP-DEPENDENT PERMEASE MDL1, MITOCHONDRIAL"/>
    <property type="match status" value="1"/>
</dbReference>
<proteinExistence type="predicted"/>
<dbReference type="SUPFAM" id="SSF52540">
    <property type="entry name" value="P-loop containing nucleoside triphosphate hydrolases"/>
    <property type="match status" value="1"/>
</dbReference>
<dbReference type="InterPro" id="IPR003439">
    <property type="entry name" value="ABC_transporter-like_ATP-bd"/>
</dbReference>
<evidence type="ECO:0000313" key="3">
    <source>
        <dbReference type="Proteomes" id="UP000249340"/>
    </source>
</evidence>
<dbReference type="GO" id="GO:0015421">
    <property type="term" value="F:ABC-type oligopeptide transporter activity"/>
    <property type="evidence" value="ECO:0007669"/>
    <property type="project" value="TreeGrafter"/>
</dbReference>
<organism evidence="2 3">
    <name type="scientific">Peterkaempfera bronchialis</name>
    <dbReference type="NCBI Taxonomy" id="2126346"/>
    <lineage>
        <taxon>Bacteria</taxon>
        <taxon>Bacillati</taxon>
        <taxon>Actinomycetota</taxon>
        <taxon>Actinomycetes</taxon>
        <taxon>Kitasatosporales</taxon>
        <taxon>Streptomycetaceae</taxon>
        <taxon>Peterkaempfera</taxon>
    </lineage>
</organism>
<feature type="domain" description="ABC transporter" evidence="1">
    <location>
        <begin position="20"/>
        <end position="65"/>
    </location>
</feature>
<dbReference type="InterPro" id="IPR027417">
    <property type="entry name" value="P-loop_NTPase"/>
</dbReference>